<evidence type="ECO:0000313" key="3">
    <source>
        <dbReference type="Proteomes" id="UP000031338"/>
    </source>
</evidence>
<gene>
    <name evidence="2" type="ORF">NJ75_04384</name>
</gene>
<name>A0A0B8Z717_9SPHN</name>
<protein>
    <recommendedName>
        <fullName evidence="1">DUF6927 domain-containing protein</fullName>
    </recommendedName>
</protein>
<dbReference type="InterPro" id="IPR053845">
    <property type="entry name" value="DUF6927"/>
</dbReference>
<dbReference type="RefSeq" id="WP_039338041.1">
    <property type="nucleotide sequence ID" value="NZ_JRVC01000033.1"/>
</dbReference>
<feature type="domain" description="DUF6927" evidence="1">
    <location>
        <begin position="111"/>
        <end position="184"/>
    </location>
</feature>
<proteinExistence type="predicted"/>
<sequence>MGWLFMSRDGMAPFATPQAYLDNQCTYPPDPDRGRTTGLRVLKSTVRSGAYYAACQSYDADGPRETFAIICLVKWKPAARSSEAFGYKDLTETMGPYNYDCPASILDLLGPPGNEHAAQWREHCRQRLALTARRKPSPGDMLVLAEPLTFTDGQSERSFRVVQSGHKTILCRVSDGVGVKISRLMSRAWTIVPPAIAPSAS</sequence>
<evidence type="ECO:0000313" key="2">
    <source>
        <dbReference type="EMBL" id="KHS42018.1"/>
    </source>
</evidence>
<dbReference type="STRING" id="48936.NJ75_04384"/>
<keyword evidence="3" id="KW-1185">Reference proteome</keyword>
<dbReference type="Proteomes" id="UP000031338">
    <property type="component" value="Unassembled WGS sequence"/>
</dbReference>
<dbReference type="Pfam" id="PF21992">
    <property type="entry name" value="DUF6927"/>
    <property type="match status" value="1"/>
</dbReference>
<comment type="caution">
    <text evidence="2">The sequence shown here is derived from an EMBL/GenBank/DDBJ whole genome shotgun (WGS) entry which is preliminary data.</text>
</comment>
<evidence type="ECO:0000259" key="1">
    <source>
        <dbReference type="Pfam" id="PF21992"/>
    </source>
</evidence>
<accession>A0A0B8Z717</accession>
<dbReference type="AlphaFoldDB" id="A0A0B8Z717"/>
<organism evidence="2 3">
    <name type="scientific">Novosphingobium subterraneum</name>
    <dbReference type="NCBI Taxonomy" id="48936"/>
    <lineage>
        <taxon>Bacteria</taxon>
        <taxon>Pseudomonadati</taxon>
        <taxon>Pseudomonadota</taxon>
        <taxon>Alphaproteobacteria</taxon>
        <taxon>Sphingomonadales</taxon>
        <taxon>Sphingomonadaceae</taxon>
        <taxon>Novosphingobium</taxon>
    </lineage>
</organism>
<dbReference type="EMBL" id="JRVC01000033">
    <property type="protein sequence ID" value="KHS42018.1"/>
    <property type="molecule type" value="Genomic_DNA"/>
</dbReference>
<reference evidence="2 3" key="1">
    <citation type="submission" date="2014-10" db="EMBL/GenBank/DDBJ databases">
        <title>Draft genome sequence of Novosphingobium subterraneum DSM 12447.</title>
        <authorList>
            <person name="Gan H.M."/>
            <person name="Gan H.Y."/>
            <person name="Savka M.A."/>
        </authorList>
    </citation>
    <scope>NUCLEOTIDE SEQUENCE [LARGE SCALE GENOMIC DNA]</scope>
    <source>
        <strain evidence="2 3">DSM 12447</strain>
    </source>
</reference>
<dbReference type="PATRIC" id="fig|48936.3.peg.4420"/>